<organism evidence="12">
    <name type="scientific">Spathaspora passalidarum (strain NRRL Y-27907 / 11-Y1)</name>
    <dbReference type="NCBI Taxonomy" id="619300"/>
    <lineage>
        <taxon>Eukaryota</taxon>
        <taxon>Fungi</taxon>
        <taxon>Dikarya</taxon>
        <taxon>Ascomycota</taxon>
        <taxon>Saccharomycotina</taxon>
        <taxon>Pichiomycetes</taxon>
        <taxon>Debaryomycetaceae</taxon>
        <taxon>Spathaspora</taxon>
    </lineage>
</organism>
<feature type="transmembrane region" description="Helical" evidence="9">
    <location>
        <begin position="555"/>
        <end position="575"/>
    </location>
</feature>
<dbReference type="Pfam" id="PF07690">
    <property type="entry name" value="MFS_1"/>
    <property type="match status" value="1"/>
</dbReference>
<dbReference type="KEGG" id="spaa:SPAPADRAFT_143386"/>
<reference evidence="11 12" key="1">
    <citation type="journal article" date="2011" name="Proc. Natl. Acad. Sci. U.S.A.">
        <title>Comparative genomics of xylose-fermenting fungi for enhanced biofuel production.</title>
        <authorList>
            <person name="Wohlbach D.J."/>
            <person name="Kuo A."/>
            <person name="Sato T.K."/>
            <person name="Potts K.M."/>
            <person name="Salamov A.A."/>
            <person name="LaButti K.M."/>
            <person name="Sun H."/>
            <person name="Clum A."/>
            <person name="Pangilinan J.L."/>
            <person name="Lindquist E.A."/>
            <person name="Lucas S."/>
            <person name="Lapidus A."/>
            <person name="Jin M."/>
            <person name="Gunawan C."/>
            <person name="Balan V."/>
            <person name="Dale B.E."/>
            <person name="Jeffries T.W."/>
            <person name="Zinkel R."/>
            <person name="Barry K.W."/>
            <person name="Grigoriev I.V."/>
            <person name="Gasch A.P."/>
        </authorList>
    </citation>
    <scope>NUCLEOTIDE SEQUENCE [LARGE SCALE GENOMIC DNA]</scope>
    <source>
        <strain evidence="12">NRRL Y-27907 / 11-Y1</strain>
    </source>
</reference>
<dbReference type="FunCoup" id="G3ATY1">
    <property type="interactions" value="25"/>
</dbReference>
<evidence type="ECO:0000256" key="8">
    <source>
        <dbReference type="SAM" id="MobiDB-lite"/>
    </source>
</evidence>
<keyword evidence="3 9" id="KW-0812">Transmembrane</keyword>
<feature type="compositionally biased region" description="Basic and acidic residues" evidence="8">
    <location>
        <begin position="1"/>
        <end position="18"/>
    </location>
</feature>
<keyword evidence="5 9" id="KW-0472">Membrane</keyword>
<evidence type="ECO:0000256" key="5">
    <source>
        <dbReference type="ARBA" id="ARBA00023136"/>
    </source>
</evidence>
<dbReference type="Gene3D" id="1.20.1720.10">
    <property type="entry name" value="Multidrug resistance protein D"/>
    <property type="match status" value="1"/>
</dbReference>
<evidence type="ECO:0000256" key="7">
    <source>
        <dbReference type="SAM" id="Coils"/>
    </source>
</evidence>
<protein>
    <recommendedName>
        <fullName evidence="10">Major facilitator superfamily (MFS) profile domain-containing protein</fullName>
    </recommendedName>
</protein>
<keyword evidence="2" id="KW-0813">Transport</keyword>
<dbReference type="FunFam" id="1.20.1720.10:FF:000009">
    <property type="entry name" value="MFS multidrug transporter"/>
    <property type="match status" value="1"/>
</dbReference>
<keyword evidence="4 9" id="KW-1133">Transmembrane helix</keyword>
<dbReference type="HOGENOM" id="CLU_008455_8_5_1"/>
<dbReference type="GO" id="GO:0010509">
    <property type="term" value="P:intracellular polyamine homeostasis"/>
    <property type="evidence" value="ECO:0007669"/>
    <property type="project" value="EnsemblFungi"/>
</dbReference>
<gene>
    <name evidence="11" type="ORF">SPAPADRAFT_143386</name>
</gene>
<evidence type="ECO:0000256" key="9">
    <source>
        <dbReference type="SAM" id="Phobius"/>
    </source>
</evidence>
<dbReference type="PANTHER" id="PTHR23502:SF5">
    <property type="entry name" value="QUINIDINE RESISTANCE PROTEIN 3"/>
    <property type="match status" value="1"/>
</dbReference>
<dbReference type="GeneID" id="18870542"/>
<feature type="transmembrane region" description="Helical" evidence="9">
    <location>
        <begin position="528"/>
        <end position="549"/>
    </location>
</feature>
<dbReference type="AlphaFoldDB" id="G3ATY1"/>
<feature type="transmembrane region" description="Helical" evidence="9">
    <location>
        <begin position="105"/>
        <end position="125"/>
    </location>
</feature>
<evidence type="ECO:0000256" key="1">
    <source>
        <dbReference type="ARBA" id="ARBA00004141"/>
    </source>
</evidence>
<dbReference type="InterPro" id="IPR036259">
    <property type="entry name" value="MFS_trans_sf"/>
</dbReference>
<dbReference type="Proteomes" id="UP000000709">
    <property type="component" value="Unassembled WGS sequence"/>
</dbReference>
<dbReference type="PROSITE" id="PS50850">
    <property type="entry name" value="MFS"/>
    <property type="match status" value="1"/>
</dbReference>
<evidence type="ECO:0000313" key="12">
    <source>
        <dbReference type="Proteomes" id="UP000000709"/>
    </source>
</evidence>
<dbReference type="eggNOG" id="KOG0255">
    <property type="taxonomic scope" value="Eukaryota"/>
</dbReference>
<dbReference type="PANTHER" id="PTHR23502">
    <property type="entry name" value="MAJOR FACILITATOR SUPERFAMILY"/>
    <property type="match status" value="1"/>
</dbReference>
<evidence type="ECO:0000256" key="2">
    <source>
        <dbReference type="ARBA" id="ARBA00022448"/>
    </source>
</evidence>
<name>G3ATY1_SPAPN</name>
<dbReference type="GO" id="GO:0005886">
    <property type="term" value="C:plasma membrane"/>
    <property type="evidence" value="ECO:0007669"/>
    <property type="project" value="EnsemblFungi"/>
</dbReference>
<feature type="coiled-coil region" evidence="7">
    <location>
        <begin position="323"/>
        <end position="350"/>
    </location>
</feature>
<dbReference type="InterPro" id="IPR011701">
    <property type="entry name" value="MFS"/>
</dbReference>
<evidence type="ECO:0000313" key="11">
    <source>
        <dbReference type="EMBL" id="EGW30357.1"/>
    </source>
</evidence>
<dbReference type="GO" id="GO:0015565">
    <property type="term" value="F:threonine efflux transmembrane transporter activity"/>
    <property type="evidence" value="ECO:0007669"/>
    <property type="project" value="EnsemblFungi"/>
</dbReference>
<keyword evidence="7" id="KW-0175">Coiled coil</keyword>
<dbReference type="CDD" id="cd17323">
    <property type="entry name" value="MFS_Tpo1_MDR_like"/>
    <property type="match status" value="1"/>
</dbReference>
<dbReference type="InterPro" id="IPR020846">
    <property type="entry name" value="MFS_dom"/>
</dbReference>
<comment type="similarity">
    <text evidence="6">Belongs to the major facilitator superfamily. CAR1 family.</text>
</comment>
<dbReference type="OrthoDB" id="3936150at2759"/>
<feature type="transmembrane region" description="Helical" evidence="9">
    <location>
        <begin position="137"/>
        <end position="156"/>
    </location>
</feature>
<feature type="transmembrane region" description="Helical" evidence="9">
    <location>
        <begin position="227"/>
        <end position="245"/>
    </location>
</feature>
<comment type="subcellular location">
    <subcellularLocation>
        <location evidence="1">Membrane</location>
        <topology evidence="1">Multi-pass membrane protein</topology>
    </subcellularLocation>
</comment>
<dbReference type="EMBL" id="GL996505">
    <property type="protein sequence ID" value="EGW30357.1"/>
    <property type="molecule type" value="Genomic_DNA"/>
</dbReference>
<dbReference type="GO" id="GO:0015203">
    <property type="term" value="F:polyamine transmembrane transporter activity"/>
    <property type="evidence" value="ECO:0007669"/>
    <property type="project" value="EnsemblFungi"/>
</dbReference>
<evidence type="ECO:0000256" key="4">
    <source>
        <dbReference type="ARBA" id="ARBA00022989"/>
    </source>
</evidence>
<feature type="transmembrane region" description="Helical" evidence="9">
    <location>
        <begin position="462"/>
        <end position="484"/>
    </location>
</feature>
<feature type="region of interest" description="Disordered" evidence="8">
    <location>
        <begin position="1"/>
        <end position="39"/>
    </location>
</feature>
<evidence type="ECO:0000256" key="3">
    <source>
        <dbReference type="ARBA" id="ARBA00022692"/>
    </source>
</evidence>
<sequence length="595" mass="66142">MEDHDPVHLHQEKSHQESAHSQPEETPISRTTTHKTNRVPHMEKRGLLATLVVVPEYEDARDYPAKIKYLIVLIIAFAAITGPMGTSIMLPAIDDIVTDLHTSTSIVNVSVGVYLLSLGIFPLWWSAFSERYGRRSVYMISFGLFLAFSIGTSLSPNIAGLIIFRVLQGGCSASVQAVGAGTIADLFIPQERGVAMGWYYLGPLMGPFLAPILGGIVAQAWGWRATQWLLVIFSGCNFCSIMFLLPETLRKSENLQAIRDLLRENKDLILADESNTGSEETALERVMSNPSVRSAFSQLSQEFEESEEEEGPVVDPVMPTISRINTNKSVATHRSQKERLEEELSRAITNATSPHKGQWKTTLYDLTIRPMHSIVLLQYPPVALVVAFSAITFAILYFFNMTITYNFARPPYNFHPIIIGLLYIPNSVTYVIASLVGGRWNDYLFKKYQMTHNGATVPESRISWNIVLAMALYPMACIIFGWALDKGVFWVVPLIGTALFGFSTMLVIGATVTYLVDTLPGKGATGVALNNLIRMILAAVATFIVEPLLRALGPGVLFSILTGIIVVSSLILIYLKRRGDYFREHYDIGKYYDKL</sequence>
<evidence type="ECO:0000256" key="6">
    <source>
        <dbReference type="ARBA" id="ARBA00038347"/>
    </source>
</evidence>
<feature type="transmembrane region" description="Helical" evidence="9">
    <location>
        <begin position="419"/>
        <end position="441"/>
    </location>
</feature>
<proteinExistence type="inferred from homology"/>
<feature type="transmembrane region" description="Helical" evidence="9">
    <location>
        <begin position="162"/>
        <end position="188"/>
    </location>
</feature>
<dbReference type="Gene3D" id="1.20.1250.20">
    <property type="entry name" value="MFS general substrate transporter like domains"/>
    <property type="match status" value="1"/>
</dbReference>
<keyword evidence="12" id="KW-1185">Reference proteome</keyword>
<dbReference type="InParanoid" id="G3ATY1"/>
<dbReference type="GO" id="GO:0032973">
    <property type="term" value="P:amino acid export across plasma membrane"/>
    <property type="evidence" value="ECO:0007669"/>
    <property type="project" value="EnsemblFungi"/>
</dbReference>
<feature type="transmembrane region" description="Helical" evidence="9">
    <location>
        <begin position="490"/>
        <end position="516"/>
    </location>
</feature>
<dbReference type="GO" id="GO:0030476">
    <property type="term" value="P:ascospore wall assembly"/>
    <property type="evidence" value="ECO:0007669"/>
    <property type="project" value="EnsemblFungi"/>
</dbReference>
<dbReference type="OMA" id="IFSMATT"/>
<feature type="transmembrane region" description="Helical" evidence="9">
    <location>
        <begin position="69"/>
        <end position="93"/>
    </location>
</feature>
<accession>G3ATY1</accession>
<feature type="transmembrane region" description="Helical" evidence="9">
    <location>
        <begin position="379"/>
        <end position="399"/>
    </location>
</feature>
<evidence type="ECO:0000259" key="10">
    <source>
        <dbReference type="PROSITE" id="PS50850"/>
    </source>
</evidence>
<feature type="domain" description="Major facilitator superfamily (MFS) profile" evidence="10">
    <location>
        <begin position="71"/>
        <end position="580"/>
    </location>
</feature>
<dbReference type="RefSeq" id="XP_007377328.1">
    <property type="nucleotide sequence ID" value="XM_007377266.1"/>
</dbReference>
<dbReference type="SUPFAM" id="SSF103473">
    <property type="entry name" value="MFS general substrate transporter"/>
    <property type="match status" value="1"/>
</dbReference>
<feature type="transmembrane region" description="Helical" evidence="9">
    <location>
        <begin position="200"/>
        <end position="221"/>
    </location>
</feature>